<reference evidence="8 9" key="1">
    <citation type="submission" date="2015-06" db="EMBL/GenBank/DDBJ databases">
        <title>Draft Genome Sequence of Parabacteroides goldsteinii with Putative Novel Metallo-Beta-Lactamases Isolated from a Blood Culture from a Human Patient.</title>
        <authorList>
            <person name="Krogh T.J."/>
            <person name="Agergaard C.N."/>
            <person name="Moller-Jensen J."/>
            <person name="Justesen U.S."/>
        </authorList>
    </citation>
    <scope>NUCLEOTIDE SEQUENCE [LARGE SCALE GENOMIC DNA]</scope>
    <source>
        <strain evidence="8 9">910340</strain>
    </source>
</reference>
<dbReference type="Pfam" id="PF12696">
    <property type="entry name" value="TraG-D_C"/>
    <property type="match status" value="1"/>
</dbReference>
<sequence length="648" mass="72753">MEREKKDLSFILILLSTLIGTAVLFQWAIVTGLYAPLRNPAMWERLMEKDALFRFLYVILIGGLAFLFPVGKVKDENKKWVYTSMTLVSASMLVIGFSRLSAWYNLFVFPTVFVAYTLLVIKTLPYFIRRHAQSDDSIFGLSREESAFYFRFETTSGPLVIHKPQQNVYIDGGPGSGKSESWIKGIIYQCAERNYAGFVYDWEGDPTKDKSPILSRIAYGSIEYFRAKGVETPRFAYINFVDMSRTVRVNVLSPKYMSKGNESLFIRNIIITLMKNLEASWKEKTDFWANNAINYVYSIAYKCFKERELGICTLPHVIALALSDSNLVFHWLSEDPEIALNMSSMLTAWKLGAQQQTAGAVSSAQTPLVLLNNKYIFWVLSPLPEEEFSLDITNKEHPTLLCVGNAPTIKEAVSPAISCIGSVLMSQMNNPGKATSVFMVDEFPTILLQGIDTFIGTARKHNVATILAVQDFNQAVRDYGEKSANILKASCGTQAYGMTGNEKTAKDIENLLGEKKEAQESYSHQTSGSGSVTESLQKEKVLKARDIAGQAAGHFIGKIAGGKPPFFNVQMDMCRFEEKEIPRFSLPVRLGNGKEEMELEILEEIIQQNYIKIIEDVNAILKKIEDKLKEKSAVPAAGTHKTEQKIIR</sequence>
<evidence type="ECO:0000256" key="6">
    <source>
        <dbReference type="SAM" id="Phobius"/>
    </source>
</evidence>
<feature type="transmembrane region" description="Helical" evidence="6">
    <location>
        <begin position="55"/>
        <end position="73"/>
    </location>
</feature>
<comment type="caution">
    <text evidence="8">The sequence shown here is derived from an EMBL/GenBank/DDBJ whole genome shotgun (WGS) entry which is preliminary data.</text>
</comment>
<proteinExistence type="predicted"/>
<evidence type="ECO:0000259" key="7">
    <source>
        <dbReference type="Pfam" id="PF12696"/>
    </source>
</evidence>
<evidence type="ECO:0000256" key="4">
    <source>
        <dbReference type="ARBA" id="ARBA00022989"/>
    </source>
</evidence>
<evidence type="ECO:0000313" key="9">
    <source>
        <dbReference type="Proteomes" id="UP000036166"/>
    </source>
</evidence>
<feature type="transmembrane region" description="Helical" evidence="6">
    <location>
        <begin position="80"/>
        <end position="97"/>
    </location>
</feature>
<dbReference type="InterPro" id="IPR027417">
    <property type="entry name" value="P-loop_NTPase"/>
</dbReference>
<evidence type="ECO:0000256" key="3">
    <source>
        <dbReference type="ARBA" id="ARBA00022692"/>
    </source>
</evidence>
<gene>
    <name evidence="8" type="ORF">ACM15_16725</name>
</gene>
<dbReference type="EMBL" id="LFJV01000057">
    <property type="protein sequence ID" value="KMM32520.1"/>
    <property type="molecule type" value="Genomic_DNA"/>
</dbReference>
<feature type="transmembrane region" description="Helical" evidence="6">
    <location>
        <begin position="12"/>
        <end position="35"/>
    </location>
</feature>
<dbReference type="Proteomes" id="UP000036166">
    <property type="component" value="Unassembled WGS sequence"/>
</dbReference>
<dbReference type="Gene3D" id="3.40.50.300">
    <property type="entry name" value="P-loop containing nucleotide triphosphate hydrolases"/>
    <property type="match status" value="1"/>
</dbReference>
<name>A0A0J6CH17_9BACT</name>
<dbReference type="SUPFAM" id="SSF52540">
    <property type="entry name" value="P-loop containing nucleoside triphosphate hydrolases"/>
    <property type="match status" value="1"/>
</dbReference>
<keyword evidence="4 6" id="KW-1133">Transmembrane helix</keyword>
<dbReference type="RefSeq" id="WP_008771430.1">
    <property type="nucleotide sequence ID" value="NZ_LFJV01000057.1"/>
</dbReference>
<dbReference type="InterPro" id="IPR032689">
    <property type="entry name" value="TraG-D_C"/>
</dbReference>
<dbReference type="GO" id="GO:0005886">
    <property type="term" value="C:plasma membrane"/>
    <property type="evidence" value="ECO:0007669"/>
    <property type="project" value="UniProtKB-SubCell"/>
</dbReference>
<dbReference type="CDD" id="cd01127">
    <property type="entry name" value="TrwB_TraG_TraD_VirD4"/>
    <property type="match status" value="1"/>
</dbReference>
<keyword evidence="5 6" id="KW-0472">Membrane</keyword>
<organism evidence="8 9">
    <name type="scientific">Parabacteroides goldsteinii</name>
    <dbReference type="NCBI Taxonomy" id="328812"/>
    <lineage>
        <taxon>Bacteria</taxon>
        <taxon>Pseudomonadati</taxon>
        <taxon>Bacteroidota</taxon>
        <taxon>Bacteroidia</taxon>
        <taxon>Bacteroidales</taxon>
        <taxon>Tannerellaceae</taxon>
        <taxon>Parabacteroides</taxon>
    </lineage>
</organism>
<feature type="domain" description="TraD/TraG TraM recognition site" evidence="7">
    <location>
        <begin position="437"/>
        <end position="548"/>
    </location>
</feature>
<keyword evidence="2" id="KW-1003">Cell membrane</keyword>
<accession>A0A0J6CH17</accession>
<protein>
    <submittedName>
        <fullName evidence="8">Conjugal transfer protein TraG</fullName>
    </submittedName>
</protein>
<evidence type="ECO:0000256" key="1">
    <source>
        <dbReference type="ARBA" id="ARBA00004651"/>
    </source>
</evidence>
<dbReference type="InterPro" id="IPR051539">
    <property type="entry name" value="T4SS-coupling_protein"/>
</dbReference>
<dbReference type="PATRIC" id="fig|328812.4.peg.4302"/>
<evidence type="ECO:0000313" key="8">
    <source>
        <dbReference type="EMBL" id="KMM32520.1"/>
    </source>
</evidence>
<evidence type="ECO:0000256" key="5">
    <source>
        <dbReference type="ARBA" id="ARBA00023136"/>
    </source>
</evidence>
<comment type="subcellular location">
    <subcellularLocation>
        <location evidence="1">Cell membrane</location>
        <topology evidence="1">Multi-pass membrane protein</topology>
    </subcellularLocation>
</comment>
<evidence type="ECO:0000256" key="2">
    <source>
        <dbReference type="ARBA" id="ARBA00022475"/>
    </source>
</evidence>
<feature type="transmembrane region" description="Helical" evidence="6">
    <location>
        <begin position="103"/>
        <end position="121"/>
    </location>
</feature>
<dbReference type="PANTHER" id="PTHR37937">
    <property type="entry name" value="CONJUGATIVE TRANSFER: DNA TRANSPORT"/>
    <property type="match status" value="1"/>
</dbReference>
<keyword evidence="3 6" id="KW-0812">Transmembrane</keyword>
<dbReference type="PANTHER" id="PTHR37937:SF1">
    <property type="entry name" value="CONJUGATIVE TRANSFER: DNA TRANSPORT"/>
    <property type="match status" value="1"/>
</dbReference>
<dbReference type="AlphaFoldDB" id="A0A0J6CH17"/>